<name>A0A1N6ANE1_9ACTN</name>
<sequence>MATTEQRSHDVPADQRSGRERLENRIQVLIMLLIGGAAGAASFRHVHDVAAAHGQPGWLAWADAVVLELTSIAAGLELRRHRRLGTSVAFPAIVLTVAVFLSLAAQVVEAEASAIGWIAAALPALGFLTMVKIALGRADPAPSERTGRPTRVAPGPPLIEARVPDTREPVPAPPLPVPTNTGPVRDCTAPVVPDPVVPDPVVPDPVVPDPVVPDPVVPDPVVPDPVVPDPVVPDPVVPDRRVEGTPVRDRGPGITALVPAARSAARTLDARGTPLSRKALAGQLRADGHQLSNATASTLVRVLRGESTSPAPDLSHREAA</sequence>
<feature type="compositionally biased region" description="Basic and acidic residues" evidence="1">
    <location>
        <begin position="237"/>
        <end position="251"/>
    </location>
</feature>
<feature type="region of interest" description="Disordered" evidence="1">
    <location>
        <begin position="221"/>
        <end position="253"/>
    </location>
</feature>
<evidence type="ECO:0000256" key="2">
    <source>
        <dbReference type="SAM" id="Phobius"/>
    </source>
</evidence>
<accession>A0A1N6ANE1</accession>
<dbReference type="STRING" id="709881.SAMN04489832_5808"/>
<reference evidence="4" key="1">
    <citation type="submission" date="2016-12" db="EMBL/GenBank/DDBJ databases">
        <authorList>
            <person name="Varghese N."/>
            <person name="Submissions S."/>
        </authorList>
    </citation>
    <scope>NUCLEOTIDE SEQUENCE [LARGE SCALE GENOMIC DNA]</scope>
    <source>
        <strain evidence="4">DSM 45599</strain>
    </source>
</reference>
<gene>
    <name evidence="3" type="ORF">SAMN04489832_5808</name>
</gene>
<evidence type="ECO:0000256" key="1">
    <source>
        <dbReference type="SAM" id="MobiDB-lite"/>
    </source>
</evidence>
<evidence type="ECO:0000313" key="4">
    <source>
        <dbReference type="Proteomes" id="UP000185124"/>
    </source>
</evidence>
<keyword evidence="2" id="KW-0472">Membrane</keyword>
<feature type="transmembrane region" description="Helical" evidence="2">
    <location>
        <begin position="88"/>
        <end position="108"/>
    </location>
</feature>
<keyword evidence="4" id="KW-1185">Reference proteome</keyword>
<feature type="transmembrane region" description="Helical" evidence="2">
    <location>
        <begin position="114"/>
        <end position="135"/>
    </location>
</feature>
<keyword evidence="2" id="KW-1133">Transmembrane helix</keyword>
<dbReference type="AlphaFoldDB" id="A0A1N6ANE1"/>
<feature type="region of interest" description="Disordered" evidence="1">
    <location>
        <begin position="139"/>
        <end position="183"/>
    </location>
</feature>
<protein>
    <recommendedName>
        <fullName evidence="5">DUF2637 domain-containing protein</fullName>
    </recommendedName>
</protein>
<keyword evidence="2" id="KW-0812">Transmembrane</keyword>
<organism evidence="3 4">
    <name type="scientific">Micromonospora cremea</name>
    <dbReference type="NCBI Taxonomy" id="709881"/>
    <lineage>
        <taxon>Bacteria</taxon>
        <taxon>Bacillati</taxon>
        <taxon>Actinomycetota</taxon>
        <taxon>Actinomycetes</taxon>
        <taxon>Micromonosporales</taxon>
        <taxon>Micromonosporaceae</taxon>
        <taxon>Micromonospora</taxon>
    </lineage>
</organism>
<dbReference type="Proteomes" id="UP000185124">
    <property type="component" value="Unassembled WGS sequence"/>
</dbReference>
<proteinExistence type="predicted"/>
<feature type="transmembrane region" description="Helical" evidence="2">
    <location>
        <begin position="26"/>
        <end position="46"/>
    </location>
</feature>
<feature type="transmembrane region" description="Helical" evidence="2">
    <location>
        <begin position="58"/>
        <end position="76"/>
    </location>
</feature>
<evidence type="ECO:0008006" key="5">
    <source>
        <dbReference type="Google" id="ProtNLM"/>
    </source>
</evidence>
<dbReference type="Pfam" id="PF10935">
    <property type="entry name" value="DUF2637"/>
    <property type="match status" value="1"/>
</dbReference>
<dbReference type="InterPro" id="IPR021235">
    <property type="entry name" value="DUF2637"/>
</dbReference>
<dbReference type="EMBL" id="FSQT01000002">
    <property type="protein sequence ID" value="SIN35448.1"/>
    <property type="molecule type" value="Genomic_DNA"/>
</dbReference>
<feature type="compositionally biased region" description="Pro residues" evidence="1">
    <location>
        <begin position="221"/>
        <end position="236"/>
    </location>
</feature>
<evidence type="ECO:0000313" key="3">
    <source>
        <dbReference type="EMBL" id="SIN35448.1"/>
    </source>
</evidence>